<dbReference type="GO" id="GO:0045252">
    <property type="term" value="C:oxoglutarate dehydrogenase complex"/>
    <property type="evidence" value="ECO:0007669"/>
    <property type="project" value="TreeGrafter"/>
</dbReference>
<dbReference type="InterPro" id="IPR006258">
    <property type="entry name" value="Lipoamide_DH"/>
</dbReference>
<feature type="active site" description="Proton acceptor" evidence="9">
    <location>
        <position position="484"/>
    </location>
</feature>
<evidence type="ECO:0000256" key="12">
    <source>
        <dbReference type="RuleBase" id="RU003692"/>
    </source>
</evidence>
<dbReference type="NCBIfam" id="TIGR01350">
    <property type="entry name" value="lipoamide_DH"/>
    <property type="match status" value="1"/>
</dbReference>
<evidence type="ECO:0000313" key="16">
    <source>
        <dbReference type="Proteomes" id="UP000242146"/>
    </source>
</evidence>
<dbReference type="FunFam" id="3.50.50.60:FF:000025">
    <property type="entry name" value="Dihydrolipoyl dehydrogenase"/>
    <property type="match status" value="1"/>
</dbReference>
<evidence type="ECO:0000256" key="2">
    <source>
        <dbReference type="ARBA" id="ARBA00012608"/>
    </source>
</evidence>
<dbReference type="EMBL" id="MCGT01000036">
    <property type="protein sequence ID" value="ORX46798.1"/>
    <property type="molecule type" value="Genomic_DNA"/>
</dbReference>
<dbReference type="AlphaFoldDB" id="A0A1X2G757"/>
<dbReference type="PRINTS" id="PR00368">
    <property type="entry name" value="FADPNR"/>
</dbReference>
<dbReference type="InterPro" id="IPR016156">
    <property type="entry name" value="FAD/NAD-linked_Rdtase_dimer_sf"/>
</dbReference>
<evidence type="ECO:0000256" key="3">
    <source>
        <dbReference type="ARBA" id="ARBA00022630"/>
    </source>
</evidence>
<dbReference type="SUPFAM" id="SSF51905">
    <property type="entry name" value="FAD/NAD(P)-binding domain"/>
    <property type="match status" value="1"/>
</dbReference>
<dbReference type="InterPro" id="IPR023753">
    <property type="entry name" value="FAD/NAD-binding_dom"/>
</dbReference>
<evidence type="ECO:0000256" key="7">
    <source>
        <dbReference type="ARBA" id="ARBA00023157"/>
    </source>
</evidence>
<name>A0A1X2G757_9FUNG</name>
<feature type="domain" description="Pyridine nucleotide-disulphide oxidoreductase dimerisation" evidence="13">
    <location>
        <begin position="386"/>
        <end position="495"/>
    </location>
</feature>
<feature type="binding site" evidence="10">
    <location>
        <begin position="182"/>
        <end position="184"/>
    </location>
    <ligand>
        <name>FAD</name>
        <dbReference type="ChEBI" id="CHEBI:57692"/>
    </ligand>
</feature>
<comment type="catalytic activity">
    <reaction evidence="12">
        <text>N(6)-[(R)-dihydrolipoyl]-L-lysyl-[protein] + NAD(+) = N(6)-[(R)-lipoyl]-L-lysyl-[protein] + NADH + H(+)</text>
        <dbReference type="Rhea" id="RHEA:15045"/>
        <dbReference type="Rhea" id="RHEA-COMP:10474"/>
        <dbReference type="Rhea" id="RHEA-COMP:10475"/>
        <dbReference type="ChEBI" id="CHEBI:15378"/>
        <dbReference type="ChEBI" id="CHEBI:57540"/>
        <dbReference type="ChEBI" id="CHEBI:57945"/>
        <dbReference type="ChEBI" id="CHEBI:83099"/>
        <dbReference type="ChEBI" id="CHEBI:83100"/>
        <dbReference type="EC" id="1.8.1.4"/>
    </reaction>
</comment>
<dbReference type="InterPro" id="IPR050151">
    <property type="entry name" value="Class-I_Pyr_Nuc-Dis_Oxidored"/>
</dbReference>
<keyword evidence="7" id="KW-1015">Disulfide bond</keyword>
<proteinExistence type="inferred from homology"/>
<comment type="cofactor">
    <cofactor evidence="10 12">
        <name>FAD</name>
        <dbReference type="ChEBI" id="CHEBI:57692"/>
    </cofactor>
    <text evidence="10 12">Binds 1 FAD per subunit.</text>
</comment>
<feature type="binding site" evidence="10">
    <location>
        <position position="242"/>
    </location>
    <ligand>
        <name>NAD(+)</name>
        <dbReference type="ChEBI" id="CHEBI:57540"/>
    </ligand>
</feature>
<comment type="miscellaneous">
    <text evidence="12">The active site is a redox-active disulfide bond.</text>
</comment>
<evidence type="ECO:0000256" key="10">
    <source>
        <dbReference type="PIRSR" id="PIRSR000350-3"/>
    </source>
</evidence>
<feature type="binding site" evidence="10">
    <location>
        <position position="311"/>
    </location>
    <ligand>
        <name>NAD(+)</name>
        <dbReference type="ChEBI" id="CHEBI:57540"/>
    </ligand>
</feature>
<dbReference type="STRING" id="101127.A0A1X2G757"/>
<evidence type="ECO:0000259" key="13">
    <source>
        <dbReference type="Pfam" id="PF02852"/>
    </source>
</evidence>
<dbReference type="InterPro" id="IPR012999">
    <property type="entry name" value="Pyr_OxRdtase_I_AS"/>
</dbReference>
<reference evidence="15 16" key="1">
    <citation type="submission" date="2016-07" db="EMBL/GenBank/DDBJ databases">
        <title>Pervasive Adenine N6-methylation of Active Genes in Fungi.</title>
        <authorList>
            <consortium name="DOE Joint Genome Institute"/>
            <person name="Mondo S.J."/>
            <person name="Dannebaum R.O."/>
            <person name="Kuo R.C."/>
            <person name="Labutti K."/>
            <person name="Haridas S."/>
            <person name="Kuo A."/>
            <person name="Salamov A."/>
            <person name="Ahrendt S.R."/>
            <person name="Lipzen A."/>
            <person name="Sullivan W."/>
            <person name="Andreopoulos W.B."/>
            <person name="Clum A."/>
            <person name="Lindquist E."/>
            <person name="Daum C."/>
            <person name="Ramamoorthy G.K."/>
            <person name="Gryganskyi A."/>
            <person name="Culley D."/>
            <person name="Magnuson J.K."/>
            <person name="James T.Y."/>
            <person name="O'Malley M.A."/>
            <person name="Stajich J.E."/>
            <person name="Spatafora J.W."/>
            <person name="Visel A."/>
            <person name="Grigoriev I.V."/>
        </authorList>
    </citation>
    <scope>NUCLEOTIDE SEQUENCE [LARGE SCALE GENOMIC DNA]</scope>
    <source>
        <strain evidence="15 16">NRRL 3301</strain>
    </source>
</reference>
<gene>
    <name evidence="15" type="ORF">DM01DRAFT_1410511</name>
</gene>
<protein>
    <recommendedName>
        <fullName evidence="2 12">Dihydrolipoyl dehydrogenase</fullName>
        <ecNumber evidence="2 12">1.8.1.4</ecNumber>
    </recommendedName>
</protein>
<keyword evidence="6 10" id="KW-0520">NAD</keyword>
<feature type="binding site" evidence="10">
    <location>
        <begin position="358"/>
        <end position="361"/>
    </location>
    <ligand>
        <name>FAD</name>
        <dbReference type="ChEBI" id="CHEBI:57692"/>
    </ligand>
</feature>
<keyword evidence="8 12" id="KW-0676">Redox-active center</keyword>
<dbReference type="GO" id="GO:0050660">
    <property type="term" value="F:flavin adenine dinucleotide binding"/>
    <property type="evidence" value="ECO:0007669"/>
    <property type="project" value="InterPro"/>
</dbReference>
<dbReference type="Gene3D" id="3.30.390.30">
    <property type="match status" value="1"/>
</dbReference>
<accession>A0A1X2G757</accession>
<dbReference type="Gene3D" id="3.50.50.60">
    <property type="entry name" value="FAD/NAD(P)-binding domain"/>
    <property type="match status" value="2"/>
</dbReference>
<dbReference type="PANTHER" id="PTHR22912:SF151">
    <property type="entry name" value="DIHYDROLIPOYL DEHYDROGENASE, MITOCHONDRIAL"/>
    <property type="match status" value="1"/>
</dbReference>
<dbReference type="OrthoDB" id="361797at2759"/>
<evidence type="ECO:0000256" key="8">
    <source>
        <dbReference type="ARBA" id="ARBA00023284"/>
    </source>
</evidence>
<keyword evidence="4 10" id="KW-0274">FAD</keyword>
<keyword evidence="10" id="KW-0547">Nucleotide-binding</keyword>
<dbReference type="GO" id="GO:0004148">
    <property type="term" value="F:dihydrolipoyl dehydrogenase (NADH) activity"/>
    <property type="evidence" value="ECO:0007669"/>
    <property type="project" value="UniProtKB-EC"/>
</dbReference>
<dbReference type="SUPFAM" id="SSF55424">
    <property type="entry name" value="FAD/NAD-linked reductases, dimerisation (C-terminal) domain"/>
    <property type="match status" value="1"/>
</dbReference>
<dbReference type="PROSITE" id="PS00076">
    <property type="entry name" value="PYRIDINE_REDOX_1"/>
    <property type="match status" value="1"/>
</dbReference>
<dbReference type="Proteomes" id="UP000242146">
    <property type="component" value="Unassembled WGS sequence"/>
</dbReference>
<dbReference type="PIRSF" id="PIRSF000350">
    <property type="entry name" value="Mercury_reductase_MerA"/>
    <property type="match status" value="1"/>
</dbReference>
<evidence type="ECO:0000256" key="11">
    <source>
        <dbReference type="PIRSR" id="PIRSR000350-4"/>
    </source>
</evidence>
<feature type="disulfide bond" description="Redox-active" evidence="11">
    <location>
        <begin position="80"/>
        <end position="85"/>
    </location>
</feature>
<dbReference type="Pfam" id="PF02852">
    <property type="entry name" value="Pyr_redox_dim"/>
    <property type="match status" value="1"/>
</dbReference>
<feature type="domain" description="FAD/NAD(P)-binding" evidence="14">
    <location>
        <begin position="42"/>
        <end position="367"/>
    </location>
</feature>
<dbReference type="InterPro" id="IPR001100">
    <property type="entry name" value="Pyr_nuc-diS_OxRdtase"/>
</dbReference>
<evidence type="ECO:0000256" key="9">
    <source>
        <dbReference type="PIRSR" id="PIRSR000350-2"/>
    </source>
</evidence>
<dbReference type="GO" id="GO:0006103">
    <property type="term" value="P:2-oxoglutarate metabolic process"/>
    <property type="evidence" value="ECO:0007669"/>
    <property type="project" value="TreeGrafter"/>
</dbReference>
<dbReference type="PANTHER" id="PTHR22912">
    <property type="entry name" value="DISULFIDE OXIDOREDUCTASE"/>
    <property type="match status" value="1"/>
</dbReference>
<comment type="similarity">
    <text evidence="1 12">Belongs to the class-I pyridine nucleotide-disulfide oxidoreductase family.</text>
</comment>
<evidence type="ECO:0000313" key="15">
    <source>
        <dbReference type="EMBL" id="ORX46798.1"/>
    </source>
</evidence>
<feature type="binding site" evidence="10">
    <location>
        <position position="352"/>
    </location>
    <ligand>
        <name>FAD</name>
        <dbReference type="ChEBI" id="CHEBI:57692"/>
    </ligand>
</feature>
<feature type="binding site" evidence="10">
    <location>
        <begin position="219"/>
        <end position="226"/>
    </location>
    <ligand>
        <name>NAD(+)</name>
        <dbReference type="ChEBI" id="CHEBI:57540"/>
    </ligand>
</feature>
<sequence length="506" mass="53797">MFKLVSKPLSSVAARQTSAKTIRAPLASQFYRFYSAPADTEYDVVVIGGGPGGYPTAIKSAQQGLKVACIEKRGSLGGTCLNVGCIPSKAMLNNSHIYHETQHGLKSRGIKVSDVQLDLDTMHKARLKAVNGLTKGVEFLFKKYGVDYVKGAGSFKSTTEVDVEGLDGTQQTLKAKNIVIATGSEVTPIPGIEIDEKKIVSSTGALELAQVPKKMVVIGAGVIGLELGSVWSRLGAEVTVVEYLDAIGAGMDPEMAKTFHRVLSKQGLKFKLSTKVNGAKVEGDIVKVDVEASKGGKTETLEADAVLVAIGRRPHTTGLKLENAGVEVDNRGRVVIDSEYRTNVPHIRCIGDVTFGPMLAHKAEDEGFAVAEMIGTGYGHVNYDCVPSVIYTHPEVAWVGKNEAELKNEGIKYKTGSFPFVANSRARTNDDTDGSVKVIADAETDRILGVHIIGPNAGEMIAEGVLAMEYGASAEDVGRTMHAHPTLSEALREAALIASTGNAINF</sequence>
<keyword evidence="5 12" id="KW-0560">Oxidoreductase</keyword>
<dbReference type="GO" id="GO:0005739">
    <property type="term" value="C:mitochondrion"/>
    <property type="evidence" value="ECO:0007669"/>
    <property type="project" value="TreeGrafter"/>
</dbReference>
<evidence type="ECO:0000259" key="14">
    <source>
        <dbReference type="Pfam" id="PF07992"/>
    </source>
</evidence>
<keyword evidence="16" id="KW-1185">Reference proteome</keyword>
<feature type="binding site" evidence="10">
    <location>
        <position position="89"/>
    </location>
    <ligand>
        <name>FAD</name>
        <dbReference type="ChEBI" id="CHEBI:57692"/>
    </ligand>
</feature>
<dbReference type="Pfam" id="PF07992">
    <property type="entry name" value="Pyr_redox_2"/>
    <property type="match status" value="1"/>
</dbReference>
<dbReference type="EC" id="1.8.1.4" evidence="2 12"/>
<dbReference type="InterPro" id="IPR036188">
    <property type="entry name" value="FAD/NAD-bd_sf"/>
</dbReference>
<feature type="binding site" evidence="10">
    <location>
        <position position="153"/>
    </location>
    <ligand>
        <name>FAD</name>
        <dbReference type="ChEBI" id="CHEBI:57692"/>
    </ligand>
</feature>
<keyword evidence="3 12" id="KW-0285">Flavoprotein</keyword>
<organism evidence="15 16">
    <name type="scientific">Hesseltinella vesiculosa</name>
    <dbReference type="NCBI Taxonomy" id="101127"/>
    <lineage>
        <taxon>Eukaryota</taxon>
        <taxon>Fungi</taxon>
        <taxon>Fungi incertae sedis</taxon>
        <taxon>Mucoromycota</taxon>
        <taxon>Mucoromycotina</taxon>
        <taxon>Mucoromycetes</taxon>
        <taxon>Mucorales</taxon>
        <taxon>Cunninghamellaceae</taxon>
        <taxon>Hesseltinella</taxon>
    </lineage>
</organism>
<evidence type="ECO:0000256" key="6">
    <source>
        <dbReference type="ARBA" id="ARBA00023027"/>
    </source>
</evidence>
<dbReference type="GO" id="GO:0045254">
    <property type="term" value="C:pyruvate dehydrogenase complex"/>
    <property type="evidence" value="ECO:0007669"/>
    <property type="project" value="UniProtKB-ARBA"/>
</dbReference>
<dbReference type="GO" id="GO:0045333">
    <property type="term" value="P:cellular respiration"/>
    <property type="evidence" value="ECO:0007669"/>
    <property type="project" value="UniProtKB-ARBA"/>
</dbReference>
<evidence type="ECO:0000256" key="5">
    <source>
        <dbReference type="ARBA" id="ARBA00023002"/>
    </source>
</evidence>
<evidence type="ECO:0000256" key="4">
    <source>
        <dbReference type="ARBA" id="ARBA00022827"/>
    </source>
</evidence>
<dbReference type="InterPro" id="IPR004099">
    <property type="entry name" value="Pyr_nucl-diS_OxRdtase_dimer"/>
</dbReference>
<comment type="caution">
    <text evidence="15">The sequence shown here is derived from an EMBL/GenBank/DDBJ whole genome shotgun (WGS) entry which is preliminary data.</text>
</comment>
<dbReference type="PRINTS" id="PR00411">
    <property type="entry name" value="PNDRDTASEI"/>
</dbReference>
<dbReference type="FunFam" id="3.30.390.30:FF:000001">
    <property type="entry name" value="Dihydrolipoyl dehydrogenase"/>
    <property type="match status" value="1"/>
</dbReference>
<evidence type="ECO:0000256" key="1">
    <source>
        <dbReference type="ARBA" id="ARBA00007532"/>
    </source>
</evidence>